<keyword evidence="8" id="KW-1185">Reference proteome</keyword>
<dbReference type="RefSeq" id="WP_366924400.1">
    <property type="nucleotide sequence ID" value="NZ_CP121694.1"/>
</dbReference>
<dbReference type="Pfam" id="PF00881">
    <property type="entry name" value="Nitroreductase"/>
    <property type="match status" value="1"/>
</dbReference>
<dbReference type="PROSITE" id="PS51379">
    <property type="entry name" value="4FE4S_FER_2"/>
    <property type="match status" value="2"/>
</dbReference>
<protein>
    <submittedName>
        <fullName evidence="7">Nitroreductase family protein</fullName>
    </submittedName>
</protein>
<sequence length="274" mass="30531">MSLFTVDVAKCKGDGICAAECPAKIIKMQKDKGYPVPVRGAEDLCIDCGHCVAVCPKGALSLKNLKPEDCLPVQSDLLPSPEQLSHFFAARRSIRSYKDKPVPRKVFSELISTANYAPSGSNKRPVQWLVIEDSKEVQRLAQITIDWMRYMIKEQPEQAKAARFDALVTLWENGQDRICRKAPHMVIAHAHKAYPSASSDCVVALTHLEQAAYSMGIGACWAGYFTSASIFYPPMKDALALPKGHQCFGALLIGYPKYRYQRIPLRSEPVVTWR</sequence>
<dbReference type="EMBL" id="CP121694">
    <property type="protein sequence ID" value="WRO21563.1"/>
    <property type="molecule type" value="Genomic_DNA"/>
</dbReference>
<evidence type="ECO:0000256" key="4">
    <source>
        <dbReference type="ARBA" id="ARBA00023004"/>
    </source>
</evidence>
<evidence type="ECO:0000313" key="8">
    <source>
        <dbReference type="Proteomes" id="UP001329915"/>
    </source>
</evidence>
<evidence type="ECO:0000256" key="3">
    <source>
        <dbReference type="ARBA" id="ARBA00023002"/>
    </source>
</evidence>
<evidence type="ECO:0000313" key="7">
    <source>
        <dbReference type="EMBL" id="WRO21563.1"/>
    </source>
</evidence>
<dbReference type="InterPro" id="IPR017900">
    <property type="entry name" value="4Fe4S_Fe_S_CS"/>
</dbReference>
<dbReference type="PROSITE" id="PS00198">
    <property type="entry name" value="4FE4S_FER_1"/>
    <property type="match status" value="1"/>
</dbReference>
<keyword evidence="2" id="KW-0479">Metal-binding</keyword>
<organism evidence="7 8">
    <name type="scientific">Metallumcola ferriviriculae</name>
    <dbReference type="NCBI Taxonomy" id="3039180"/>
    <lineage>
        <taxon>Bacteria</taxon>
        <taxon>Bacillati</taxon>
        <taxon>Bacillota</taxon>
        <taxon>Clostridia</taxon>
        <taxon>Neomoorellales</taxon>
        <taxon>Desulfitibacteraceae</taxon>
        <taxon>Metallumcola</taxon>
    </lineage>
</organism>
<dbReference type="Proteomes" id="UP001329915">
    <property type="component" value="Chromosome"/>
</dbReference>
<dbReference type="Gene3D" id="3.30.70.20">
    <property type="match status" value="1"/>
</dbReference>
<evidence type="ECO:0000259" key="6">
    <source>
        <dbReference type="PROSITE" id="PS51379"/>
    </source>
</evidence>
<feature type="domain" description="4Fe-4S ferredoxin-type" evidence="6">
    <location>
        <begin position="2"/>
        <end position="31"/>
    </location>
</feature>
<dbReference type="InterPro" id="IPR017896">
    <property type="entry name" value="4Fe4S_Fe-S-bd"/>
</dbReference>
<keyword evidence="3" id="KW-0560">Oxidoreductase</keyword>
<proteinExistence type="inferred from homology"/>
<dbReference type="SUPFAM" id="SSF54862">
    <property type="entry name" value="4Fe-4S ferredoxins"/>
    <property type="match status" value="1"/>
</dbReference>
<dbReference type="Pfam" id="PF13187">
    <property type="entry name" value="Fer4_9"/>
    <property type="match status" value="1"/>
</dbReference>
<dbReference type="PANTHER" id="PTHR43673:SF10">
    <property type="entry name" value="NADH DEHYDROGENASE_NAD(P)H NITROREDUCTASE XCC3605-RELATED"/>
    <property type="match status" value="1"/>
</dbReference>
<accession>A0AAU0UJS2</accession>
<evidence type="ECO:0000256" key="1">
    <source>
        <dbReference type="ARBA" id="ARBA00007118"/>
    </source>
</evidence>
<keyword evidence="4" id="KW-0408">Iron</keyword>
<gene>
    <name evidence="7" type="ORF">MFMK1_001373</name>
</gene>
<feature type="domain" description="4Fe-4S ferredoxin-type" evidence="6">
    <location>
        <begin position="35"/>
        <end position="65"/>
    </location>
</feature>
<dbReference type="GO" id="GO:0046872">
    <property type="term" value="F:metal ion binding"/>
    <property type="evidence" value="ECO:0007669"/>
    <property type="project" value="UniProtKB-KW"/>
</dbReference>
<reference evidence="7 8" key="1">
    <citation type="submission" date="2023-04" db="EMBL/GenBank/DDBJ databases">
        <authorList>
            <person name="Hsu D."/>
        </authorList>
    </citation>
    <scope>NUCLEOTIDE SEQUENCE [LARGE SCALE GENOMIC DNA]</scope>
    <source>
        <strain evidence="7 8">MK1</strain>
    </source>
</reference>
<dbReference type="InterPro" id="IPR000415">
    <property type="entry name" value="Nitroreductase-like"/>
</dbReference>
<dbReference type="GO" id="GO:0016491">
    <property type="term" value="F:oxidoreductase activity"/>
    <property type="evidence" value="ECO:0007669"/>
    <property type="project" value="UniProtKB-KW"/>
</dbReference>
<dbReference type="CDD" id="cd02143">
    <property type="entry name" value="nitroreductase_FeS-like"/>
    <property type="match status" value="1"/>
</dbReference>
<comment type="similarity">
    <text evidence="1">Belongs to the nitroreductase family.</text>
</comment>
<dbReference type="GO" id="GO:0051536">
    <property type="term" value="F:iron-sulfur cluster binding"/>
    <property type="evidence" value="ECO:0007669"/>
    <property type="project" value="UniProtKB-KW"/>
</dbReference>
<keyword evidence="5" id="KW-0411">Iron-sulfur</keyword>
<dbReference type="InterPro" id="IPR029479">
    <property type="entry name" value="Nitroreductase"/>
</dbReference>
<name>A0AAU0UJS2_9FIRM</name>
<dbReference type="Gene3D" id="3.40.109.10">
    <property type="entry name" value="NADH Oxidase"/>
    <property type="match status" value="1"/>
</dbReference>
<dbReference type="KEGG" id="dbc:MFMK1_001373"/>
<dbReference type="AlphaFoldDB" id="A0AAU0UJS2"/>
<dbReference type="SUPFAM" id="SSF55469">
    <property type="entry name" value="FMN-dependent nitroreductase-like"/>
    <property type="match status" value="1"/>
</dbReference>
<dbReference type="PANTHER" id="PTHR43673">
    <property type="entry name" value="NAD(P)H NITROREDUCTASE YDGI-RELATED"/>
    <property type="match status" value="1"/>
</dbReference>
<evidence type="ECO:0000256" key="5">
    <source>
        <dbReference type="ARBA" id="ARBA00023014"/>
    </source>
</evidence>
<evidence type="ECO:0000256" key="2">
    <source>
        <dbReference type="ARBA" id="ARBA00022723"/>
    </source>
</evidence>